<evidence type="ECO:0000313" key="3">
    <source>
        <dbReference type="EMBL" id="UPM42272.1"/>
    </source>
</evidence>
<name>A0A8T9ZZP1_9EURY</name>
<dbReference type="KEGG" id="haad:MW046_09910"/>
<protein>
    <submittedName>
        <fullName evidence="3">BtrH N-terminal domain-containing protein</fullName>
    </submittedName>
</protein>
<dbReference type="Gene3D" id="3.90.70.10">
    <property type="entry name" value="Cysteine proteinases"/>
    <property type="match status" value="1"/>
</dbReference>
<feature type="domain" description="DUF4872" evidence="2">
    <location>
        <begin position="161"/>
        <end position="325"/>
    </location>
</feature>
<keyword evidence="4" id="KW-1185">Reference proteome</keyword>
<evidence type="ECO:0000259" key="2">
    <source>
        <dbReference type="Pfam" id="PF16169"/>
    </source>
</evidence>
<dbReference type="Proteomes" id="UP000831768">
    <property type="component" value="Chromosome"/>
</dbReference>
<accession>A0A8T9ZZP1</accession>
<dbReference type="Pfam" id="PF14399">
    <property type="entry name" value="BtrH_N"/>
    <property type="match status" value="1"/>
</dbReference>
<dbReference type="GeneID" id="71928363"/>
<dbReference type="AlphaFoldDB" id="A0A8T9ZZP1"/>
<reference evidence="3" key="1">
    <citation type="submission" date="2022-04" db="EMBL/GenBank/DDBJ databases">
        <title>Halocatena sp. nov., isolated from a salt lake.</title>
        <authorList>
            <person name="Cui H.-L."/>
        </authorList>
    </citation>
    <scope>NUCLEOTIDE SEQUENCE</scope>
    <source>
        <strain evidence="3">AD-1</strain>
    </source>
</reference>
<dbReference type="EMBL" id="CP096019">
    <property type="protein sequence ID" value="UPM42272.1"/>
    <property type="molecule type" value="Genomic_DNA"/>
</dbReference>
<dbReference type="Pfam" id="PF16169">
    <property type="entry name" value="DUF4872"/>
    <property type="match status" value="1"/>
</dbReference>
<dbReference type="InterPro" id="IPR032369">
    <property type="entry name" value="DUF4872"/>
</dbReference>
<dbReference type="InterPro" id="IPR026935">
    <property type="entry name" value="BtrH_N"/>
</dbReference>
<evidence type="ECO:0000259" key="1">
    <source>
        <dbReference type="Pfam" id="PF14399"/>
    </source>
</evidence>
<dbReference type="RefSeq" id="WP_247992947.1">
    <property type="nucleotide sequence ID" value="NZ_CP096019.1"/>
</dbReference>
<sequence length="330" mass="37166">MQLSGYDHSPGRHCGSVSLRNLSEFYGWGFDEPTCFGLASGLGFTFFELSMDPHRAFFGRPFTLERAFMQRLGVDYTEREGEKWETAWSAVQSHLEAGRPVLLFLDIYDLDYFGTDTHFAPHAVLAVGYDDTHVLLSDSEFPTLQSLPLASLRSAWRCDPVVPMSNRYLVVTDADPVDFDFENAVREATHWTACSMIDPERRSNELGRGRHGLPAIRALAAELPTWLSLPDPSWTTRFAYQNVERRGTGGGAFRGLQRDFFERVDHPFGSDVTERMAAIADDWTEVGTILKEASEADDDGLRDGLEEAATELETIADREKALYETIRSME</sequence>
<organism evidence="3 4">
    <name type="scientific">Halocatena salina</name>
    <dbReference type="NCBI Taxonomy" id="2934340"/>
    <lineage>
        <taxon>Archaea</taxon>
        <taxon>Methanobacteriati</taxon>
        <taxon>Methanobacteriota</taxon>
        <taxon>Stenosarchaea group</taxon>
        <taxon>Halobacteria</taxon>
        <taxon>Halobacteriales</taxon>
        <taxon>Natronomonadaceae</taxon>
        <taxon>Halocatena</taxon>
    </lineage>
</organism>
<gene>
    <name evidence="3" type="ORF">MW046_09910</name>
</gene>
<proteinExistence type="predicted"/>
<feature type="domain" description="Butirosin biosynthesis protein H N-terminal" evidence="1">
    <location>
        <begin position="13"/>
        <end position="138"/>
    </location>
</feature>
<evidence type="ECO:0000313" key="4">
    <source>
        <dbReference type="Proteomes" id="UP000831768"/>
    </source>
</evidence>